<dbReference type="PANTHER" id="PTHR45969:SF81">
    <property type="entry name" value="OS08G0157400 PROTEIN"/>
    <property type="match status" value="1"/>
</dbReference>
<dbReference type="InterPro" id="IPR013083">
    <property type="entry name" value="Znf_RING/FYVE/PHD"/>
</dbReference>
<keyword evidence="3" id="KW-0862">Zinc</keyword>
<dbReference type="Pfam" id="PF13639">
    <property type="entry name" value="zf-RING_2"/>
    <property type="match status" value="1"/>
</dbReference>
<dbReference type="PANTHER" id="PTHR45969">
    <property type="entry name" value="RING ZINC FINGER PROTEIN-RELATED"/>
    <property type="match status" value="1"/>
</dbReference>
<evidence type="ECO:0000313" key="7">
    <source>
        <dbReference type="Proteomes" id="UP001210211"/>
    </source>
</evidence>
<dbReference type="Gene3D" id="3.30.40.10">
    <property type="entry name" value="Zinc/RING finger domain, C3HC4 (zinc finger)"/>
    <property type="match status" value="1"/>
</dbReference>
<feature type="domain" description="RING-type" evidence="5">
    <location>
        <begin position="91"/>
        <end position="134"/>
    </location>
</feature>
<dbReference type="GO" id="GO:0008270">
    <property type="term" value="F:zinc ion binding"/>
    <property type="evidence" value="ECO:0007669"/>
    <property type="project" value="UniProtKB-KW"/>
</dbReference>
<evidence type="ECO:0000256" key="3">
    <source>
        <dbReference type="ARBA" id="ARBA00022833"/>
    </source>
</evidence>
<evidence type="ECO:0000256" key="1">
    <source>
        <dbReference type="ARBA" id="ARBA00022723"/>
    </source>
</evidence>
<organism evidence="6 7">
    <name type="scientific">Rhynchospora tenuis</name>
    <dbReference type="NCBI Taxonomy" id="198213"/>
    <lineage>
        <taxon>Eukaryota</taxon>
        <taxon>Viridiplantae</taxon>
        <taxon>Streptophyta</taxon>
        <taxon>Embryophyta</taxon>
        <taxon>Tracheophyta</taxon>
        <taxon>Spermatophyta</taxon>
        <taxon>Magnoliopsida</taxon>
        <taxon>Liliopsida</taxon>
        <taxon>Poales</taxon>
        <taxon>Cyperaceae</taxon>
        <taxon>Cyperoideae</taxon>
        <taxon>Rhynchosporeae</taxon>
        <taxon>Rhynchospora</taxon>
    </lineage>
</organism>
<sequence>MGFPSLCYCVILPKPIILIFQLLDFFRYTISFFIYRIGLTNSVEYYPLAALSSTVDCLTVPPSSAIKSQLRPVKLSNLQLQKRKHGQSVVCAVCLGQLNPRHEVRELGNCSHLFHKECIDKWVDLGKVTCPLCRALLLPNGIGGLEERSCSNLVRWRNY</sequence>
<evidence type="ECO:0000256" key="2">
    <source>
        <dbReference type="ARBA" id="ARBA00022771"/>
    </source>
</evidence>
<keyword evidence="2 4" id="KW-0863">Zinc-finger</keyword>
<dbReference type="AlphaFoldDB" id="A0AAD5ZBL1"/>
<name>A0AAD5ZBL1_9POAL</name>
<dbReference type="GO" id="GO:0016567">
    <property type="term" value="P:protein ubiquitination"/>
    <property type="evidence" value="ECO:0007669"/>
    <property type="project" value="TreeGrafter"/>
</dbReference>
<evidence type="ECO:0000259" key="5">
    <source>
        <dbReference type="PROSITE" id="PS50089"/>
    </source>
</evidence>
<dbReference type="PROSITE" id="PS50089">
    <property type="entry name" value="ZF_RING_2"/>
    <property type="match status" value="1"/>
</dbReference>
<dbReference type="InterPro" id="IPR001841">
    <property type="entry name" value="Znf_RING"/>
</dbReference>
<accession>A0AAD5ZBL1</accession>
<evidence type="ECO:0000313" key="6">
    <source>
        <dbReference type="EMBL" id="KAJ3690536.1"/>
    </source>
</evidence>
<dbReference type="Proteomes" id="UP001210211">
    <property type="component" value="Unassembled WGS sequence"/>
</dbReference>
<keyword evidence="1" id="KW-0479">Metal-binding</keyword>
<reference evidence="6 7" key="1">
    <citation type="journal article" date="2022" name="Cell">
        <title>Repeat-based holocentromeres influence genome architecture and karyotype evolution.</title>
        <authorList>
            <person name="Hofstatter P.G."/>
            <person name="Thangavel G."/>
            <person name="Lux T."/>
            <person name="Neumann P."/>
            <person name="Vondrak T."/>
            <person name="Novak P."/>
            <person name="Zhang M."/>
            <person name="Costa L."/>
            <person name="Castellani M."/>
            <person name="Scott A."/>
            <person name="Toegelov H."/>
            <person name="Fuchs J."/>
            <person name="Mata-Sucre Y."/>
            <person name="Dias Y."/>
            <person name="Vanzela A.L.L."/>
            <person name="Huettel B."/>
            <person name="Almeida C.C.S."/>
            <person name="Simkova H."/>
            <person name="Souza G."/>
            <person name="Pedrosa-Harand A."/>
            <person name="Macas J."/>
            <person name="Mayer K.F.X."/>
            <person name="Houben A."/>
            <person name="Marques A."/>
        </authorList>
    </citation>
    <scope>NUCLEOTIDE SEQUENCE [LARGE SCALE GENOMIC DNA]</scope>
    <source>
        <strain evidence="6">RhyTen1mFocal</strain>
    </source>
</reference>
<proteinExistence type="predicted"/>
<dbReference type="GO" id="GO:0061630">
    <property type="term" value="F:ubiquitin protein ligase activity"/>
    <property type="evidence" value="ECO:0007669"/>
    <property type="project" value="TreeGrafter"/>
</dbReference>
<gene>
    <name evidence="6" type="ORF">LUZ61_019700</name>
</gene>
<protein>
    <recommendedName>
        <fullName evidence="5">RING-type domain-containing protein</fullName>
    </recommendedName>
</protein>
<evidence type="ECO:0000256" key="4">
    <source>
        <dbReference type="PROSITE-ProRule" id="PRU00175"/>
    </source>
</evidence>
<dbReference type="SUPFAM" id="SSF57850">
    <property type="entry name" value="RING/U-box"/>
    <property type="match status" value="1"/>
</dbReference>
<keyword evidence="7" id="KW-1185">Reference proteome</keyword>
<dbReference type="SMART" id="SM00184">
    <property type="entry name" value="RING"/>
    <property type="match status" value="1"/>
</dbReference>
<comment type="caution">
    <text evidence="6">The sequence shown here is derived from an EMBL/GenBank/DDBJ whole genome shotgun (WGS) entry which is preliminary data.</text>
</comment>
<dbReference type="EMBL" id="JAMRDG010000002">
    <property type="protein sequence ID" value="KAJ3690536.1"/>
    <property type="molecule type" value="Genomic_DNA"/>
</dbReference>